<comment type="caution">
    <text evidence="1">The sequence shown here is derived from an EMBL/GenBank/DDBJ whole genome shotgun (WGS) entry which is preliminary data.</text>
</comment>
<dbReference type="Proteomes" id="UP001595557">
    <property type="component" value="Unassembled WGS sequence"/>
</dbReference>
<proteinExistence type="predicted"/>
<evidence type="ECO:0000313" key="1">
    <source>
        <dbReference type="EMBL" id="MFC3167441.1"/>
    </source>
</evidence>
<evidence type="ECO:0000313" key="2">
    <source>
        <dbReference type="Proteomes" id="UP001595557"/>
    </source>
</evidence>
<gene>
    <name evidence="1" type="ORF">ACFOD7_05205</name>
</gene>
<sequence length="88" mass="9472">MTKATLTLDGLPPLDGTAEAGGDYIRFRTEAGVDAEGLDRLHKGEIEIDGKTERVMVKNIQPQDRDFAGTGGATPLEVTLQRFQPSSV</sequence>
<organism evidence="1 2">
    <name type="scientific">Paracoccus fontiphilus</name>
    <dbReference type="NCBI Taxonomy" id="1815556"/>
    <lineage>
        <taxon>Bacteria</taxon>
        <taxon>Pseudomonadati</taxon>
        <taxon>Pseudomonadota</taxon>
        <taxon>Alphaproteobacteria</taxon>
        <taxon>Rhodobacterales</taxon>
        <taxon>Paracoccaceae</taxon>
        <taxon>Paracoccus</taxon>
    </lineage>
</organism>
<accession>A0ABV7ICP4</accession>
<reference evidence="2" key="1">
    <citation type="journal article" date="2019" name="Int. J. Syst. Evol. Microbiol.">
        <title>The Global Catalogue of Microorganisms (GCM) 10K type strain sequencing project: providing services to taxonomists for standard genome sequencing and annotation.</title>
        <authorList>
            <consortium name="The Broad Institute Genomics Platform"/>
            <consortium name="The Broad Institute Genome Sequencing Center for Infectious Disease"/>
            <person name="Wu L."/>
            <person name="Ma J."/>
        </authorList>
    </citation>
    <scope>NUCLEOTIDE SEQUENCE [LARGE SCALE GENOMIC DNA]</scope>
    <source>
        <strain evidence="2">KCTC 52239</strain>
    </source>
</reference>
<dbReference type="RefSeq" id="WP_207467555.1">
    <property type="nucleotide sequence ID" value="NZ_JAFNAW010000016.1"/>
</dbReference>
<protein>
    <submittedName>
        <fullName evidence="1">Uncharacterized protein</fullName>
    </submittedName>
</protein>
<keyword evidence="2" id="KW-1185">Reference proteome</keyword>
<dbReference type="EMBL" id="JBHRTE010000026">
    <property type="protein sequence ID" value="MFC3167441.1"/>
    <property type="molecule type" value="Genomic_DNA"/>
</dbReference>
<name>A0ABV7ICP4_9RHOB</name>